<gene>
    <name evidence="2" type="ORF">PBY51_002411</name>
</gene>
<feature type="signal peptide" evidence="1">
    <location>
        <begin position="1"/>
        <end position="17"/>
    </location>
</feature>
<keyword evidence="3" id="KW-1185">Reference proteome</keyword>
<comment type="caution">
    <text evidence="2">The sequence shown here is derived from an EMBL/GenBank/DDBJ whole genome shotgun (WGS) entry which is preliminary data.</text>
</comment>
<accession>A0AAN7X8B3</accession>
<evidence type="ECO:0000313" key="3">
    <source>
        <dbReference type="Proteomes" id="UP001346869"/>
    </source>
</evidence>
<evidence type="ECO:0000256" key="1">
    <source>
        <dbReference type="SAM" id="SignalP"/>
    </source>
</evidence>
<dbReference type="AlphaFoldDB" id="A0AAN7X8B3"/>
<reference evidence="2 3" key="2">
    <citation type="journal article" date="2023" name="Mol. Biol. Evol.">
        <title>Genomics of Secondarily Temperate Adaptation in the Only Non-Antarctic Icefish.</title>
        <authorList>
            <person name="Rivera-Colon A.G."/>
            <person name="Rayamajhi N."/>
            <person name="Minhas B.F."/>
            <person name="Madrigal G."/>
            <person name="Bilyk K.T."/>
            <person name="Yoon V."/>
            <person name="Hune M."/>
            <person name="Gregory S."/>
            <person name="Cheng C.H.C."/>
            <person name="Catchen J.M."/>
        </authorList>
    </citation>
    <scope>NUCLEOTIDE SEQUENCE [LARGE SCALE GENOMIC DNA]</scope>
    <source>
        <strain evidence="2">JMC-PN-2008</strain>
    </source>
</reference>
<protein>
    <recommendedName>
        <fullName evidence="4">Secreted protein</fullName>
    </recommendedName>
</protein>
<evidence type="ECO:0000313" key="2">
    <source>
        <dbReference type="EMBL" id="KAK5858258.1"/>
    </source>
</evidence>
<organism evidence="2 3">
    <name type="scientific">Eleginops maclovinus</name>
    <name type="common">Patagonian blennie</name>
    <name type="synonym">Eleginus maclovinus</name>
    <dbReference type="NCBI Taxonomy" id="56733"/>
    <lineage>
        <taxon>Eukaryota</taxon>
        <taxon>Metazoa</taxon>
        <taxon>Chordata</taxon>
        <taxon>Craniata</taxon>
        <taxon>Vertebrata</taxon>
        <taxon>Euteleostomi</taxon>
        <taxon>Actinopterygii</taxon>
        <taxon>Neopterygii</taxon>
        <taxon>Teleostei</taxon>
        <taxon>Neoteleostei</taxon>
        <taxon>Acanthomorphata</taxon>
        <taxon>Eupercaria</taxon>
        <taxon>Perciformes</taxon>
        <taxon>Notothenioidei</taxon>
        <taxon>Eleginopidae</taxon>
        <taxon>Eleginops</taxon>
    </lineage>
</organism>
<reference evidence="2 3" key="1">
    <citation type="journal article" date="2023" name="Genes (Basel)">
        <title>Chromosome-Level Genome Assembly and Circadian Gene Repertoire of the Patagonia Blennie Eleginops maclovinus-The Closest Ancestral Proxy of Antarctic Cryonotothenioids.</title>
        <authorList>
            <person name="Cheng C.C."/>
            <person name="Rivera-Colon A.G."/>
            <person name="Minhas B.F."/>
            <person name="Wilson L."/>
            <person name="Rayamajhi N."/>
            <person name="Vargas-Chacoff L."/>
            <person name="Catchen J.M."/>
        </authorList>
    </citation>
    <scope>NUCLEOTIDE SEQUENCE [LARGE SCALE GENOMIC DNA]</scope>
    <source>
        <strain evidence="2">JMC-PN-2008</strain>
    </source>
</reference>
<name>A0AAN7X8B3_ELEMC</name>
<keyword evidence="1" id="KW-0732">Signal</keyword>
<evidence type="ECO:0008006" key="4">
    <source>
        <dbReference type="Google" id="ProtNLM"/>
    </source>
</evidence>
<feature type="chain" id="PRO_5042938824" description="Secreted protein" evidence="1">
    <location>
        <begin position="18"/>
        <end position="105"/>
    </location>
</feature>
<proteinExistence type="predicted"/>
<sequence>MWLLILHYQAFLSATACVFITISDCRATGGWGSINPQQQITGWMRRSIDPLHRELTHSAATGGVNAAGDTWDQWRCSRVKATRGDGAVMEVGNMEKRQMGPIHHQ</sequence>
<dbReference type="EMBL" id="JAUZQC010000015">
    <property type="protein sequence ID" value="KAK5858258.1"/>
    <property type="molecule type" value="Genomic_DNA"/>
</dbReference>
<dbReference type="Proteomes" id="UP001346869">
    <property type="component" value="Unassembled WGS sequence"/>
</dbReference>